<dbReference type="AlphaFoldDB" id="A0A380DQ33"/>
<keyword evidence="3" id="KW-0045">Antibiotic biosynthesis</keyword>
<dbReference type="EC" id="6.3.2.-" evidence="7"/>
<feature type="domain" description="Thioesterase" evidence="5">
    <location>
        <begin position="660"/>
        <end position="918"/>
    </location>
</feature>
<proteinExistence type="predicted"/>
<dbReference type="PROSITE" id="PS00012">
    <property type="entry name" value="PHOSPHOPANTETHEINE"/>
    <property type="match status" value="1"/>
</dbReference>
<protein>
    <submittedName>
        <fullName evidence="7">Iron aquisition yersiniabactin synthesis enzyme (Irp2)</fullName>
        <ecNumber evidence="7">6.3.2.-</ecNumber>
    </submittedName>
</protein>
<dbReference type="Gene3D" id="3.40.50.1820">
    <property type="entry name" value="alpha/beta hydrolase"/>
    <property type="match status" value="1"/>
</dbReference>
<dbReference type="Gene3D" id="1.10.10.1830">
    <property type="entry name" value="Non-ribosomal peptide synthase, adenylation domain"/>
    <property type="match status" value="1"/>
</dbReference>
<name>A0A380DQ33_STAAU</name>
<dbReference type="GO" id="GO:0017000">
    <property type="term" value="P:antibiotic biosynthetic process"/>
    <property type="evidence" value="ECO:0007669"/>
    <property type="project" value="UniProtKB-KW"/>
</dbReference>
<feature type="domain" description="TubC N-terminal docking" evidence="6">
    <location>
        <begin position="11"/>
        <end position="55"/>
    </location>
</feature>
<dbReference type="GO" id="GO:0016874">
    <property type="term" value="F:ligase activity"/>
    <property type="evidence" value="ECO:0007669"/>
    <property type="project" value="UniProtKB-KW"/>
</dbReference>
<dbReference type="RefSeq" id="WP_231924749.1">
    <property type="nucleotide sequence ID" value="NZ_CP176566.1"/>
</dbReference>
<evidence type="ECO:0000259" key="5">
    <source>
        <dbReference type="Pfam" id="PF00975"/>
    </source>
</evidence>
<dbReference type="PANTHER" id="PTHR45527:SF10">
    <property type="entry name" value="PYOCHELIN SYNTHASE PCHF"/>
    <property type="match status" value="1"/>
</dbReference>
<dbReference type="SUPFAM" id="SSF52777">
    <property type="entry name" value="CoA-dependent acyltransferases"/>
    <property type="match status" value="2"/>
</dbReference>
<dbReference type="InterPro" id="IPR044894">
    <property type="entry name" value="TubC_N_sf"/>
</dbReference>
<dbReference type="InterPro" id="IPR001031">
    <property type="entry name" value="Thioesterase"/>
</dbReference>
<dbReference type="SUPFAM" id="SSF53474">
    <property type="entry name" value="alpha/beta-Hydrolases"/>
    <property type="match status" value="1"/>
</dbReference>
<comment type="cofactor">
    <cofactor evidence="1">
        <name>pantetheine 4'-phosphate</name>
        <dbReference type="ChEBI" id="CHEBI:47942"/>
    </cofactor>
</comment>
<dbReference type="InterPro" id="IPR036736">
    <property type="entry name" value="ACP-like_sf"/>
</dbReference>
<dbReference type="Pfam" id="PF00975">
    <property type="entry name" value="Thioesterase"/>
    <property type="match status" value="1"/>
</dbReference>
<dbReference type="InterPro" id="IPR001242">
    <property type="entry name" value="Condensation_dom"/>
</dbReference>
<reference evidence="7 8" key="1">
    <citation type="submission" date="2018-06" db="EMBL/GenBank/DDBJ databases">
        <authorList>
            <consortium name="Pathogen Informatics"/>
            <person name="Doyle S."/>
        </authorList>
    </citation>
    <scope>NUCLEOTIDE SEQUENCE [LARGE SCALE GENOMIC DNA]</scope>
    <source>
        <strain evidence="7 8">NCTC5664</strain>
    </source>
</reference>
<evidence type="ECO:0000256" key="1">
    <source>
        <dbReference type="ARBA" id="ARBA00001957"/>
    </source>
</evidence>
<evidence type="ECO:0000259" key="6">
    <source>
        <dbReference type="Pfam" id="PF18563"/>
    </source>
</evidence>
<dbReference type="Gene3D" id="3.30.559.10">
    <property type="entry name" value="Chloramphenicol acetyltransferase-like domain"/>
    <property type="match status" value="1"/>
</dbReference>
<keyword evidence="2 7" id="KW-0436">Ligase</keyword>
<feature type="domain" description="Condensation" evidence="4">
    <location>
        <begin position="71"/>
        <end position="476"/>
    </location>
</feature>
<gene>
    <name evidence="7" type="primary">mbtB_1</name>
    <name evidence="7" type="ORF">NCTC5664_00864</name>
</gene>
<evidence type="ECO:0000313" key="8">
    <source>
        <dbReference type="Proteomes" id="UP000254502"/>
    </source>
</evidence>
<accession>A0A380DQ33</accession>
<dbReference type="GO" id="GO:0005737">
    <property type="term" value="C:cytoplasm"/>
    <property type="evidence" value="ECO:0007669"/>
    <property type="project" value="TreeGrafter"/>
</dbReference>
<dbReference type="InterPro" id="IPR006162">
    <property type="entry name" value="Ppantetheine_attach_site"/>
</dbReference>
<dbReference type="Pfam" id="PF00668">
    <property type="entry name" value="Condensation"/>
    <property type="match status" value="1"/>
</dbReference>
<dbReference type="InterPro" id="IPR041464">
    <property type="entry name" value="TubC_N"/>
</dbReference>
<organism evidence="7 8">
    <name type="scientific">Staphylococcus aureus</name>
    <dbReference type="NCBI Taxonomy" id="1280"/>
    <lineage>
        <taxon>Bacteria</taxon>
        <taxon>Bacillati</taxon>
        <taxon>Bacillota</taxon>
        <taxon>Bacilli</taxon>
        <taxon>Bacillales</taxon>
        <taxon>Staphylococcaceae</taxon>
        <taxon>Staphylococcus</taxon>
    </lineage>
</organism>
<sequence length="925" mass="107833">MNSLDIKNKLLSLYQNGVNIWIENNQLRYKSVKGKFTQKDLEFLKENKEDIMAVLNSNCNFNVMSNDTLFPLKDIQSAYFLGGKSDFGDVSSHVYFEVIFPKLDTLLVEKIWNKLIRRHEALRTVINSWDTQKIIEPNSFYKVLINQNDEGCEATRKKLMNKTYDPYVWPLFDIEVTQDVSQSIMHLSFDFLILDWTSIWILLKEFENEYFNVSDNNCVENEVILRDIYQKNDMKKASSKYLSDQKYWIDKIEGLGDYPKLPMKMKDVKKEFDRKTFVVDEYSWKDIKQFFQKYGLTPNSVALTVFSCVINKWIDQKKFVINLTTMNRELRYENIEKVVGDFTSTNLLSIEINPLQSFIDNAKRIQKNLLQDLQHNYFTGVEMVREIRKSKPNSIFPIVFTSSLGNGDTNYKHMKLSNVGLSQSPQVFMDCQIMEFNESLYVNIDTRKGIFDELFIEIFKKDYKEFLENILKNVDTNKFLQNWYFKERNTDNFKMIFKNKNNNYNDSVNKKINNASIVLPSELANSITKQCMNILQVEQLSNNQNFYDYGADSLILARLTTLIIELCEEHGYKDMKFDDLLRAILAEPTIGRILLEINNKKLNKQKIKIQEKNSIGRLSIFKEKGKILKVFFHAGLGTMNCLRYILAELKKGDSDAIAGITIQNQEKYCQIEKSQLVKKISEQYAELIINSGYEEFHLIGYCSGGLIAVEVANILTMKGVNVNHVTLIDTSPSPLSEIDYVVSEMAFIQNHFITIKDVLPHIDYKKLNEIIRSMYSNINTDSEYKLLDFIAEKYTEEDQLLSDLELFFKNNTFDERFEQYAEIIDSKNKENRNISREFLISSYKTQMASWEGAHMTPTTYIGDVTYLKAANRGYGTLLPVKDNTGFWEKCCIGDFKEKTIPGNHYDCIENIENASYVAKIIKCNE</sequence>
<dbReference type="GO" id="GO:0008610">
    <property type="term" value="P:lipid biosynthetic process"/>
    <property type="evidence" value="ECO:0007669"/>
    <property type="project" value="UniProtKB-ARBA"/>
</dbReference>
<dbReference type="GO" id="GO:0031177">
    <property type="term" value="F:phosphopantetheine binding"/>
    <property type="evidence" value="ECO:0007669"/>
    <property type="project" value="TreeGrafter"/>
</dbReference>
<dbReference type="Pfam" id="PF18563">
    <property type="entry name" value="TubC_N"/>
    <property type="match status" value="1"/>
</dbReference>
<dbReference type="InterPro" id="IPR029058">
    <property type="entry name" value="AB_hydrolase_fold"/>
</dbReference>
<dbReference type="Gene3D" id="3.30.559.30">
    <property type="entry name" value="Nonribosomal peptide synthetase, condensation domain"/>
    <property type="match status" value="1"/>
</dbReference>
<evidence type="ECO:0000256" key="3">
    <source>
        <dbReference type="ARBA" id="ARBA00023194"/>
    </source>
</evidence>
<evidence type="ECO:0000256" key="2">
    <source>
        <dbReference type="ARBA" id="ARBA00022598"/>
    </source>
</evidence>
<dbReference type="SUPFAM" id="SSF47336">
    <property type="entry name" value="ACP-like"/>
    <property type="match status" value="1"/>
</dbReference>
<evidence type="ECO:0000259" key="4">
    <source>
        <dbReference type="Pfam" id="PF00668"/>
    </source>
</evidence>
<dbReference type="GO" id="GO:0043041">
    <property type="term" value="P:amino acid activation for nonribosomal peptide biosynthetic process"/>
    <property type="evidence" value="ECO:0007669"/>
    <property type="project" value="TreeGrafter"/>
</dbReference>
<evidence type="ECO:0000313" key="7">
    <source>
        <dbReference type="EMBL" id="SUK38504.1"/>
    </source>
</evidence>
<dbReference type="Proteomes" id="UP000254502">
    <property type="component" value="Unassembled WGS sequence"/>
</dbReference>
<dbReference type="InterPro" id="IPR023213">
    <property type="entry name" value="CAT-like_dom_sf"/>
</dbReference>
<dbReference type="EMBL" id="UHAQ01000002">
    <property type="protein sequence ID" value="SUK38504.1"/>
    <property type="molecule type" value="Genomic_DNA"/>
</dbReference>
<dbReference type="PANTHER" id="PTHR45527">
    <property type="entry name" value="NONRIBOSOMAL PEPTIDE SYNTHETASE"/>
    <property type="match status" value="1"/>
</dbReference>
<dbReference type="GO" id="GO:0044550">
    <property type="term" value="P:secondary metabolite biosynthetic process"/>
    <property type="evidence" value="ECO:0007669"/>
    <property type="project" value="TreeGrafter"/>
</dbReference>